<proteinExistence type="predicted"/>
<keyword evidence="2" id="KW-1185">Reference proteome</keyword>
<evidence type="ECO:0000313" key="1">
    <source>
        <dbReference type="EMBL" id="MBB4666949.1"/>
    </source>
</evidence>
<dbReference type="AlphaFoldDB" id="A0A7W7BSN4"/>
<name>A0A7W7BSN4_9MICO</name>
<reference evidence="1 2" key="1">
    <citation type="submission" date="2020-08" db="EMBL/GenBank/DDBJ databases">
        <title>Sequencing the genomes of 1000 actinobacteria strains.</title>
        <authorList>
            <person name="Klenk H.-P."/>
        </authorList>
    </citation>
    <scope>NUCLEOTIDE SEQUENCE [LARGE SCALE GENOMIC DNA]</scope>
    <source>
        <strain evidence="1 2">DSM 24947</strain>
    </source>
</reference>
<accession>A0A7W7BSN4</accession>
<organism evidence="1 2">
    <name type="scientific">Microbacterium marinum</name>
    <dbReference type="NCBI Taxonomy" id="421115"/>
    <lineage>
        <taxon>Bacteria</taxon>
        <taxon>Bacillati</taxon>
        <taxon>Actinomycetota</taxon>
        <taxon>Actinomycetes</taxon>
        <taxon>Micrococcales</taxon>
        <taxon>Microbacteriaceae</taxon>
        <taxon>Microbacterium</taxon>
    </lineage>
</organism>
<comment type="caution">
    <text evidence="1">The sequence shown here is derived from an EMBL/GenBank/DDBJ whole genome shotgun (WGS) entry which is preliminary data.</text>
</comment>
<sequence>MNRKRKSGRRATYQAVLKPRAARRGANLGLASGAEILASIVVRDLFGWGRR</sequence>
<dbReference type="Proteomes" id="UP000573729">
    <property type="component" value="Unassembled WGS sequence"/>
</dbReference>
<dbReference type="RefSeq" id="WP_184216939.1">
    <property type="nucleotide sequence ID" value="NZ_JACHMD010000001.1"/>
</dbReference>
<dbReference type="EMBL" id="JACHMD010000001">
    <property type="protein sequence ID" value="MBB4666949.1"/>
    <property type="molecule type" value="Genomic_DNA"/>
</dbReference>
<gene>
    <name evidence="1" type="ORF">BKA24_001658</name>
</gene>
<protein>
    <submittedName>
        <fullName evidence="1">Uncharacterized protein</fullName>
    </submittedName>
</protein>
<evidence type="ECO:0000313" key="2">
    <source>
        <dbReference type="Proteomes" id="UP000573729"/>
    </source>
</evidence>